<dbReference type="RefSeq" id="WP_089908903.1">
    <property type="nucleotide sequence ID" value="NZ_FOBB01000002.1"/>
</dbReference>
<proteinExistence type="predicted"/>
<sequence length="417" mass="48219">MNEQALVKTSVLEIFNKNGYSDLTRMTQRDYDHIGELLQEKSGILISGTTIKRLAHGEFTRLPQIATLNAIANYYNYKTWQDFKASKTEEGPEKGSAKKLGRRFSIKYLSVPAAIIMLGSLYFFRSTNGTVSHAEKASFSFRKNTRNDLPNSVVFSYNIDEVQADSFFIQQSWDKNRRIRIYKNHYTLTDIYYEPGYHLAKLIANDSVIRTADVSIPTDRWFFYAIDNIANYSTQYIKVDTFNHNGSLGLNIQQLQKNNIEVSKDKRYHYVYFPSQMNIPADNFQYKTRVRMQEVRNSLCPYIEIELYCQRLFINMRCTTKGCAHEAFVGFGEQLKKGSDNDLLPITFDVSQWTDIEITVKNKVAVVKINGKEAFSTRYTTDTKYLAGLGYISNGLCEVDRVELYSLDGRVMYKNEF</sequence>
<gene>
    <name evidence="1" type="ORF">SAMN04488505_102155</name>
</gene>
<evidence type="ECO:0000313" key="2">
    <source>
        <dbReference type="Proteomes" id="UP000198984"/>
    </source>
</evidence>
<dbReference type="OrthoDB" id="639802at2"/>
<dbReference type="EMBL" id="FOBB01000002">
    <property type="protein sequence ID" value="SEL38413.1"/>
    <property type="molecule type" value="Genomic_DNA"/>
</dbReference>
<dbReference type="STRING" id="573321.SAMN04488505_102155"/>
<evidence type="ECO:0000313" key="1">
    <source>
        <dbReference type="EMBL" id="SEL38413.1"/>
    </source>
</evidence>
<dbReference type="Proteomes" id="UP000198984">
    <property type="component" value="Unassembled WGS sequence"/>
</dbReference>
<name>A0A1H7PRL3_9BACT</name>
<protein>
    <submittedName>
        <fullName evidence="1">Uncharacterized protein</fullName>
    </submittedName>
</protein>
<organism evidence="1 2">
    <name type="scientific">Chitinophaga rupis</name>
    <dbReference type="NCBI Taxonomy" id="573321"/>
    <lineage>
        <taxon>Bacteria</taxon>
        <taxon>Pseudomonadati</taxon>
        <taxon>Bacteroidota</taxon>
        <taxon>Chitinophagia</taxon>
        <taxon>Chitinophagales</taxon>
        <taxon>Chitinophagaceae</taxon>
        <taxon>Chitinophaga</taxon>
    </lineage>
</organism>
<reference evidence="1 2" key="1">
    <citation type="submission" date="2016-10" db="EMBL/GenBank/DDBJ databases">
        <authorList>
            <person name="de Groot N.N."/>
        </authorList>
    </citation>
    <scope>NUCLEOTIDE SEQUENCE [LARGE SCALE GENOMIC DNA]</scope>
    <source>
        <strain evidence="1 2">DSM 21039</strain>
    </source>
</reference>
<keyword evidence="2" id="KW-1185">Reference proteome</keyword>
<accession>A0A1H7PRL3</accession>
<dbReference type="AlphaFoldDB" id="A0A1H7PRL3"/>